<organism evidence="2 3">
    <name type="scientific">Plastoroseomonas hellenica</name>
    <dbReference type="NCBI Taxonomy" id="2687306"/>
    <lineage>
        <taxon>Bacteria</taxon>
        <taxon>Pseudomonadati</taxon>
        <taxon>Pseudomonadota</taxon>
        <taxon>Alphaproteobacteria</taxon>
        <taxon>Acetobacterales</taxon>
        <taxon>Acetobacteraceae</taxon>
        <taxon>Plastoroseomonas</taxon>
    </lineage>
</organism>
<comment type="caution">
    <text evidence="2">The sequence shown here is derived from an EMBL/GenBank/DDBJ whole genome shotgun (WGS) entry which is preliminary data.</text>
</comment>
<dbReference type="Gene3D" id="3.30.1380.10">
    <property type="match status" value="1"/>
</dbReference>
<dbReference type="EMBL" id="JAAGBB010000025">
    <property type="protein sequence ID" value="MBR0666704.1"/>
    <property type="molecule type" value="Genomic_DNA"/>
</dbReference>
<dbReference type="InterPro" id="IPR009045">
    <property type="entry name" value="Zn_M74/Hedgehog-like"/>
</dbReference>
<name>A0ABS5F2B2_9PROT</name>
<feature type="domain" description="Peptidase M15A C-terminal" evidence="1">
    <location>
        <begin position="46"/>
        <end position="122"/>
    </location>
</feature>
<evidence type="ECO:0000259" key="1">
    <source>
        <dbReference type="Pfam" id="PF08291"/>
    </source>
</evidence>
<evidence type="ECO:0000313" key="3">
    <source>
        <dbReference type="Proteomes" id="UP001196870"/>
    </source>
</evidence>
<sequence length="200" mass="22431">MPSFDEPKFAQFVASLGLKHFNYKELLVGRYRPLNTPPPEKLWHNIAPTIAVLDVLRDEFGASIKLISAYRSEDYNDPVKSGNAGRAPGSTHQAFSALDFQVSGVKPDTVKAKLREWECSKWFFSPIYFNRVTETLSTGKKITMGVLPQQIKAGVIAGCFFQYRGYVKAYGVKFTHFDTRGITTSTPAKKGGFDYEEEAE</sequence>
<dbReference type="RefSeq" id="WP_211854440.1">
    <property type="nucleotide sequence ID" value="NZ_JAAGBB010000025.1"/>
</dbReference>
<dbReference type="InterPro" id="IPR013230">
    <property type="entry name" value="Peptidase_M15A_C"/>
</dbReference>
<dbReference type="Proteomes" id="UP001196870">
    <property type="component" value="Unassembled WGS sequence"/>
</dbReference>
<keyword evidence="3" id="KW-1185">Reference proteome</keyword>
<dbReference type="Pfam" id="PF08291">
    <property type="entry name" value="Peptidase_M15_3"/>
    <property type="match status" value="1"/>
</dbReference>
<reference evidence="3" key="1">
    <citation type="journal article" date="2021" name="Syst. Appl. Microbiol.">
        <title>Roseomonas hellenica sp. nov., isolated from roots of wild-growing Alkanna tinctoria.</title>
        <authorList>
            <person name="Rat A."/>
            <person name="Naranjo H.D."/>
            <person name="Lebbe L."/>
            <person name="Cnockaert M."/>
            <person name="Krigas N."/>
            <person name="Grigoriadou K."/>
            <person name="Maloupa E."/>
            <person name="Willems A."/>
        </authorList>
    </citation>
    <scope>NUCLEOTIDE SEQUENCE [LARGE SCALE GENOMIC DNA]</scope>
    <source>
        <strain evidence="3">LMG 31523</strain>
    </source>
</reference>
<proteinExistence type="predicted"/>
<gene>
    <name evidence="2" type="ORF">GXW71_20260</name>
</gene>
<protein>
    <submittedName>
        <fullName evidence="2">DUF882 domain-containing protein</fullName>
    </submittedName>
</protein>
<dbReference type="SUPFAM" id="SSF55166">
    <property type="entry name" value="Hedgehog/DD-peptidase"/>
    <property type="match status" value="1"/>
</dbReference>
<evidence type="ECO:0000313" key="2">
    <source>
        <dbReference type="EMBL" id="MBR0666704.1"/>
    </source>
</evidence>
<accession>A0ABS5F2B2</accession>